<protein>
    <submittedName>
        <fullName evidence="3">Uncharacterized protein</fullName>
    </submittedName>
</protein>
<evidence type="ECO:0000313" key="4">
    <source>
        <dbReference type="Proteomes" id="UP001150062"/>
    </source>
</evidence>
<evidence type="ECO:0000256" key="2">
    <source>
        <dbReference type="SAM" id="Phobius"/>
    </source>
</evidence>
<keyword evidence="2" id="KW-0812">Transmembrane</keyword>
<dbReference type="EMBL" id="JAOAOG010000173">
    <property type="protein sequence ID" value="KAJ6242597.1"/>
    <property type="molecule type" value="Genomic_DNA"/>
</dbReference>
<organism evidence="3 4">
    <name type="scientific">Anaeramoeba flamelloides</name>
    <dbReference type="NCBI Taxonomy" id="1746091"/>
    <lineage>
        <taxon>Eukaryota</taxon>
        <taxon>Metamonada</taxon>
        <taxon>Anaeramoebidae</taxon>
        <taxon>Anaeramoeba</taxon>
    </lineage>
</organism>
<feature type="region of interest" description="Disordered" evidence="1">
    <location>
        <begin position="94"/>
        <end position="124"/>
    </location>
</feature>
<dbReference type="Proteomes" id="UP001150062">
    <property type="component" value="Unassembled WGS sequence"/>
</dbReference>
<sequence>MQKKNTNQFWKSVNKKFDKSHKLVSAVDSLFAIVQCLLTIFLLPIFFFLRYLWKKLIQKRDPEDVLNNIESLLVEQIDTQKKLLRIISQYDLNNRQPTDNSNLSKKFSDGHVRRYSSEKYSDEQ</sequence>
<keyword evidence="2" id="KW-1133">Transmembrane helix</keyword>
<evidence type="ECO:0000256" key="1">
    <source>
        <dbReference type="SAM" id="MobiDB-lite"/>
    </source>
</evidence>
<gene>
    <name evidence="3" type="ORF">M0813_02445</name>
</gene>
<feature type="transmembrane region" description="Helical" evidence="2">
    <location>
        <begin position="30"/>
        <end position="53"/>
    </location>
</feature>
<proteinExistence type="predicted"/>
<feature type="compositionally biased region" description="Basic and acidic residues" evidence="1">
    <location>
        <begin position="106"/>
        <end position="124"/>
    </location>
</feature>
<accession>A0ABQ8YDC6</accession>
<keyword evidence="4" id="KW-1185">Reference proteome</keyword>
<name>A0ABQ8YDC6_9EUKA</name>
<keyword evidence="2" id="KW-0472">Membrane</keyword>
<feature type="compositionally biased region" description="Polar residues" evidence="1">
    <location>
        <begin position="94"/>
        <end position="105"/>
    </location>
</feature>
<evidence type="ECO:0000313" key="3">
    <source>
        <dbReference type="EMBL" id="KAJ6242597.1"/>
    </source>
</evidence>
<reference evidence="3" key="1">
    <citation type="submission" date="2022-08" db="EMBL/GenBank/DDBJ databases">
        <title>Novel sulfate-reducing endosymbionts in the free-living metamonad Anaeramoeba.</title>
        <authorList>
            <person name="Jerlstrom-Hultqvist J."/>
            <person name="Cepicka I."/>
            <person name="Gallot-Lavallee L."/>
            <person name="Salas-Leiva D."/>
            <person name="Curtis B.A."/>
            <person name="Zahonova K."/>
            <person name="Pipaliya S."/>
            <person name="Dacks J."/>
            <person name="Roger A.J."/>
        </authorList>
    </citation>
    <scope>NUCLEOTIDE SEQUENCE</scope>
    <source>
        <strain evidence="3">Schooner1</strain>
    </source>
</reference>
<comment type="caution">
    <text evidence="3">The sequence shown here is derived from an EMBL/GenBank/DDBJ whole genome shotgun (WGS) entry which is preliminary data.</text>
</comment>